<dbReference type="PROSITE" id="PS51186">
    <property type="entry name" value="GNAT"/>
    <property type="match status" value="1"/>
</dbReference>
<organism evidence="2 3">
    <name type="scientific">Fibrisoma montanum</name>
    <dbReference type="NCBI Taxonomy" id="2305895"/>
    <lineage>
        <taxon>Bacteria</taxon>
        <taxon>Pseudomonadati</taxon>
        <taxon>Bacteroidota</taxon>
        <taxon>Cytophagia</taxon>
        <taxon>Cytophagales</taxon>
        <taxon>Spirosomataceae</taxon>
        <taxon>Fibrisoma</taxon>
    </lineage>
</organism>
<keyword evidence="2" id="KW-0808">Transferase</keyword>
<dbReference type="RefSeq" id="WP_119668835.1">
    <property type="nucleotide sequence ID" value="NZ_QXED01000004.1"/>
</dbReference>
<comment type="caution">
    <text evidence="2">The sequence shown here is derived from an EMBL/GenBank/DDBJ whole genome shotgun (WGS) entry which is preliminary data.</text>
</comment>
<accession>A0A418M985</accession>
<name>A0A418M985_9BACT</name>
<evidence type="ECO:0000313" key="3">
    <source>
        <dbReference type="Proteomes" id="UP000283523"/>
    </source>
</evidence>
<gene>
    <name evidence="2" type="ORF">DYU11_16745</name>
</gene>
<proteinExistence type="predicted"/>
<evidence type="ECO:0000259" key="1">
    <source>
        <dbReference type="PROSITE" id="PS51186"/>
    </source>
</evidence>
<dbReference type="Pfam" id="PF00583">
    <property type="entry name" value="Acetyltransf_1"/>
    <property type="match status" value="1"/>
</dbReference>
<protein>
    <submittedName>
        <fullName evidence="2">GNAT family N-acetyltransferase</fullName>
    </submittedName>
</protein>
<dbReference type="Proteomes" id="UP000283523">
    <property type="component" value="Unassembled WGS sequence"/>
</dbReference>
<keyword evidence="3" id="KW-1185">Reference proteome</keyword>
<dbReference type="InterPro" id="IPR016181">
    <property type="entry name" value="Acyl_CoA_acyltransferase"/>
</dbReference>
<sequence>MHITTIQSEADIQGILALQRQNLRKNVTPEVQLTQGFVTIEHNPDTLRRMNEAAPSVIAKDGDKVVGYALTMLPSFGADVPELLPLFWRLNTTKYKDSPLTAYDYYVMGQVCVADGYRGQGIFDKLYQHHRDVYSDRYRLLITDISERNTRSLRAHERVGFRKVTSFFDDLAGETWVIVVWDWQRSE</sequence>
<dbReference type="InterPro" id="IPR000182">
    <property type="entry name" value="GNAT_dom"/>
</dbReference>
<dbReference type="GO" id="GO:0016747">
    <property type="term" value="F:acyltransferase activity, transferring groups other than amino-acyl groups"/>
    <property type="evidence" value="ECO:0007669"/>
    <property type="project" value="InterPro"/>
</dbReference>
<evidence type="ECO:0000313" key="2">
    <source>
        <dbReference type="EMBL" id="RIV22652.1"/>
    </source>
</evidence>
<dbReference type="OrthoDB" id="5109343at2"/>
<dbReference type="AlphaFoldDB" id="A0A418M985"/>
<dbReference type="SUPFAM" id="SSF55729">
    <property type="entry name" value="Acyl-CoA N-acyltransferases (Nat)"/>
    <property type="match status" value="1"/>
</dbReference>
<dbReference type="EMBL" id="QXED01000004">
    <property type="protein sequence ID" value="RIV22652.1"/>
    <property type="molecule type" value="Genomic_DNA"/>
</dbReference>
<feature type="domain" description="N-acetyltransferase" evidence="1">
    <location>
        <begin position="1"/>
        <end position="182"/>
    </location>
</feature>
<dbReference type="Gene3D" id="3.40.630.30">
    <property type="match status" value="1"/>
</dbReference>
<reference evidence="2 3" key="1">
    <citation type="submission" date="2018-08" db="EMBL/GenBank/DDBJ databases">
        <title>Fibrisoma montanum sp. nov., isolated from Danxia mountain soil.</title>
        <authorList>
            <person name="Huang Y."/>
        </authorList>
    </citation>
    <scope>NUCLEOTIDE SEQUENCE [LARGE SCALE GENOMIC DNA]</scope>
    <source>
        <strain evidence="2 3">HYT19</strain>
    </source>
</reference>